<dbReference type="EMBL" id="JBBNIB010000099">
    <property type="protein sequence ID" value="MEQ2687422.1"/>
    <property type="molecule type" value="Genomic_DNA"/>
</dbReference>
<dbReference type="PROSITE" id="PS51918">
    <property type="entry name" value="RADICAL_SAM"/>
    <property type="match status" value="1"/>
</dbReference>
<protein>
    <submittedName>
        <fullName evidence="2">Coproporphyrinogen dehydrogenase HemZ</fullName>
        <ecNumber evidence="2">1.3.98.3</ecNumber>
    </submittedName>
</protein>
<comment type="caution">
    <text evidence="2">The sequence shown here is derived from an EMBL/GenBank/DDBJ whole genome shotgun (WGS) entry which is preliminary data.</text>
</comment>
<dbReference type="EC" id="1.3.98.3" evidence="2"/>
<keyword evidence="2" id="KW-0560">Oxidoreductase</keyword>
<sequence>MNIYITGLGSGYEVEHLVRLFYPMAPLTLTPPEDGADCVWAEKRPDKLWAMVRQGGKSQTAEAPLPIPVEEGGETPEFALASLTYDLLRSWTGVRPPWGKMTGVRPVRLVHDKRAAGWTEEEIDDFFLKRFDCSPEKYGMAKAIADLQEPILKVGSAPKTYSLYIGIPFCPSRCSYCSFVSCNLDRDRKLVQPYVDCLCKEVEAIRDEADKAGLKLCSIYIGGGTPTSLSAAQLRQLMGTVRDCFDLSTIVEYTVEAGRPDCTDAEKLAVIKEYGATRISINPQTFSDEVLENIGRRHSAQDILDCYAEARAAGHDDINMDLIAGLPGDTVEGFEKSLRQAIALDPENITVHTLTLKRASRIVIEDQKENDYADVAAMLEKCYLLVEAGYRPYYLYRQKNTLQNLENVGWCKPGHEGYYNIYIMEEVQTILSAGAGGSTKLVADGGKRMQRIFNFKYPTEYIQRFDEVLERKKGVAVFYDHDLGTETSG</sequence>
<dbReference type="SMART" id="SM00729">
    <property type="entry name" value="Elp3"/>
    <property type="match status" value="1"/>
</dbReference>
<dbReference type="SFLD" id="SFLDF00310">
    <property type="entry name" value="oxygen-independent_coproporphy"/>
    <property type="match status" value="1"/>
</dbReference>
<dbReference type="PANTHER" id="PTHR13932">
    <property type="entry name" value="COPROPORPHYRINIGEN III OXIDASE"/>
    <property type="match status" value="1"/>
</dbReference>
<dbReference type="Gene3D" id="3.80.30.20">
    <property type="entry name" value="tm_1862 like domain"/>
    <property type="match status" value="1"/>
</dbReference>
<dbReference type="SUPFAM" id="SSF102114">
    <property type="entry name" value="Radical SAM enzymes"/>
    <property type="match status" value="1"/>
</dbReference>
<dbReference type="GO" id="GO:0051989">
    <property type="term" value="F:coproporphyrinogen dehydrogenase activity"/>
    <property type="evidence" value="ECO:0007669"/>
    <property type="project" value="UniProtKB-EC"/>
</dbReference>
<evidence type="ECO:0000259" key="1">
    <source>
        <dbReference type="PROSITE" id="PS51918"/>
    </source>
</evidence>
<evidence type="ECO:0000313" key="3">
    <source>
        <dbReference type="Proteomes" id="UP001439984"/>
    </source>
</evidence>
<dbReference type="InterPro" id="IPR058240">
    <property type="entry name" value="rSAM_sf"/>
</dbReference>
<keyword evidence="3" id="KW-1185">Reference proteome</keyword>
<dbReference type="Proteomes" id="UP001439984">
    <property type="component" value="Unassembled WGS sequence"/>
</dbReference>
<dbReference type="SFLD" id="SFLDG01082">
    <property type="entry name" value="B12-binding_domain_containing"/>
    <property type="match status" value="1"/>
</dbReference>
<evidence type="ECO:0000313" key="2">
    <source>
        <dbReference type="EMBL" id="MEQ2687422.1"/>
    </source>
</evidence>
<dbReference type="SFLD" id="SFLDS00029">
    <property type="entry name" value="Radical_SAM"/>
    <property type="match status" value="1"/>
</dbReference>
<dbReference type="InterPro" id="IPR034505">
    <property type="entry name" value="Coproporphyrinogen-III_oxidase"/>
</dbReference>
<name>A0ABV1IKR2_9FIRM</name>
<gene>
    <name evidence="2" type="primary">hemZ</name>
    <name evidence="2" type="ORF">AAAU72_04385</name>
</gene>
<accession>A0ABV1IKR2</accession>
<reference evidence="2 3" key="1">
    <citation type="submission" date="2024-04" db="EMBL/GenBank/DDBJ databases">
        <title>Human intestinal bacterial collection.</title>
        <authorList>
            <person name="Pauvert C."/>
            <person name="Hitch T.C.A."/>
            <person name="Clavel T."/>
        </authorList>
    </citation>
    <scope>NUCLEOTIDE SEQUENCE [LARGE SCALE GENOMIC DNA]</scope>
    <source>
        <strain evidence="2 3">CLA-AA-H236</strain>
    </source>
</reference>
<dbReference type="CDD" id="cd01335">
    <property type="entry name" value="Radical_SAM"/>
    <property type="match status" value="1"/>
</dbReference>
<dbReference type="InterPro" id="IPR006638">
    <property type="entry name" value="Elp3/MiaA/NifB-like_rSAM"/>
</dbReference>
<organism evidence="2 3">
    <name type="scientific">Faecalibacterium longum</name>
    <dbReference type="NCBI Taxonomy" id="1851428"/>
    <lineage>
        <taxon>Bacteria</taxon>
        <taxon>Bacillati</taxon>
        <taxon>Bacillota</taxon>
        <taxon>Clostridia</taxon>
        <taxon>Eubacteriales</taxon>
        <taxon>Oscillospiraceae</taxon>
        <taxon>Faecalibacterium</taxon>
    </lineage>
</organism>
<dbReference type="Pfam" id="PF04055">
    <property type="entry name" value="Radical_SAM"/>
    <property type="match status" value="1"/>
</dbReference>
<dbReference type="NCBIfam" id="TIGR03994">
    <property type="entry name" value="rSAM_HemZ"/>
    <property type="match status" value="1"/>
</dbReference>
<dbReference type="InterPro" id="IPR023995">
    <property type="entry name" value="HemZ"/>
</dbReference>
<dbReference type="PANTHER" id="PTHR13932:SF1">
    <property type="entry name" value="OXYGEN-INDEPENDENT COPROPORPHYRINOGEN-III OXIDASE-LIKE PROTEIN HEMZ"/>
    <property type="match status" value="1"/>
</dbReference>
<dbReference type="RefSeq" id="WP_227624495.1">
    <property type="nucleotide sequence ID" value="NZ_JBBNIB010000099.1"/>
</dbReference>
<dbReference type="SFLD" id="SFLDG01065">
    <property type="entry name" value="anaerobic_coproporphyrinogen-I"/>
    <property type="match status" value="1"/>
</dbReference>
<proteinExistence type="predicted"/>
<feature type="domain" description="Radical SAM core" evidence="1">
    <location>
        <begin position="155"/>
        <end position="385"/>
    </location>
</feature>
<dbReference type="InterPro" id="IPR023404">
    <property type="entry name" value="rSAM_horseshoe"/>
</dbReference>
<dbReference type="InterPro" id="IPR007197">
    <property type="entry name" value="rSAM"/>
</dbReference>